<evidence type="ECO:0000313" key="1">
    <source>
        <dbReference type="EMBL" id="SVB39499.1"/>
    </source>
</evidence>
<name>A0A382DMR2_9ZZZZ</name>
<feature type="non-terminal residue" evidence="1">
    <location>
        <position position="47"/>
    </location>
</feature>
<sequence>MFKPNLLIITLGLTLIFSISHVGAVEIEYWQYTYKTRVEAIDKLISS</sequence>
<accession>A0A382DMR2</accession>
<reference evidence="1" key="1">
    <citation type="submission" date="2018-05" db="EMBL/GenBank/DDBJ databases">
        <authorList>
            <person name="Lanie J.A."/>
            <person name="Ng W.-L."/>
            <person name="Kazmierczak K.M."/>
            <person name="Andrzejewski T.M."/>
            <person name="Davidsen T.M."/>
            <person name="Wayne K.J."/>
            <person name="Tettelin H."/>
            <person name="Glass J.I."/>
            <person name="Rusch D."/>
            <person name="Podicherti R."/>
            <person name="Tsui H.-C.T."/>
            <person name="Winkler M.E."/>
        </authorList>
    </citation>
    <scope>NUCLEOTIDE SEQUENCE</scope>
</reference>
<proteinExistence type="predicted"/>
<protein>
    <submittedName>
        <fullName evidence="1">Uncharacterized protein</fullName>
    </submittedName>
</protein>
<dbReference type="AlphaFoldDB" id="A0A382DMR2"/>
<organism evidence="1">
    <name type="scientific">marine metagenome</name>
    <dbReference type="NCBI Taxonomy" id="408172"/>
    <lineage>
        <taxon>unclassified sequences</taxon>
        <taxon>metagenomes</taxon>
        <taxon>ecological metagenomes</taxon>
    </lineage>
</organism>
<dbReference type="EMBL" id="UINC01040097">
    <property type="protein sequence ID" value="SVB39499.1"/>
    <property type="molecule type" value="Genomic_DNA"/>
</dbReference>
<gene>
    <name evidence="1" type="ORF">METZ01_LOCUS192353</name>
</gene>